<dbReference type="EMBL" id="CP000304">
    <property type="protein sequence ID" value="ABP78118.1"/>
    <property type="molecule type" value="Genomic_DNA"/>
</dbReference>
<keyword evidence="8" id="KW-1185">Reference proteome</keyword>
<feature type="transmembrane region" description="Helical" evidence="6">
    <location>
        <begin position="122"/>
        <end position="141"/>
    </location>
</feature>
<comment type="similarity">
    <text evidence="2 6">Belongs to the 4-toluene sulfonate uptake permease (TSUP) (TC 2.A.102) family.</text>
</comment>
<dbReference type="AlphaFoldDB" id="A4VGL7"/>
<evidence type="ECO:0000313" key="8">
    <source>
        <dbReference type="Proteomes" id="UP000000233"/>
    </source>
</evidence>
<comment type="subcellular location">
    <subcellularLocation>
        <location evidence="6">Cell membrane</location>
        <topology evidence="6">Multi-pass membrane protein</topology>
    </subcellularLocation>
    <subcellularLocation>
        <location evidence="1">Membrane</location>
        <topology evidence="1">Multi-pass membrane protein</topology>
    </subcellularLocation>
</comment>
<organism evidence="7 8">
    <name type="scientific">Stutzerimonas stutzeri (strain A1501)</name>
    <name type="common">Pseudomonas stutzeri</name>
    <dbReference type="NCBI Taxonomy" id="379731"/>
    <lineage>
        <taxon>Bacteria</taxon>
        <taxon>Pseudomonadati</taxon>
        <taxon>Pseudomonadota</taxon>
        <taxon>Gammaproteobacteria</taxon>
        <taxon>Pseudomonadales</taxon>
        <taxon>Pseudomonadaceae</taxon>
        <taxon>Stutzerimonas</taxon>
    </lineage>
</organism>
<dbReference type="eggNOG" id="COG0730">
    <property type="taxonomic scope" value="Bacteria"/>
</dbReference>
<evidence type="ECO:0000256" key="2">
    <source>
        <dbReference type="ARBA" id="ARBA00009142"/>
    </source>
</evidence>
<dbReference type="PROSITE" id="PS51257">
    <property type="entry name" value="PROKAR_LIPOPROTEIN"/>
    <property type="match status" value="1"/>
</dbReference>
<dbReference type="KEGG" id="psa:PST_0412"/>
<sequence length="303" mass="31485">MQTCKGTGAAAERAWPAGGSASACKRQSGIFATMPVCFAGTGRMEFLLYLLLGGFAGVLAGLFGVGGGLIIVPVLVFSFSAQGFSQDILTHLAVGTSLATIVFTSVNSILTHHRLGAVRWPMVLWMTFGILLGAALGSLTAAAIQGPMLQKIIGVFALAMAVQMGFDLRPKATGRVPGRPELSLVGVVIGWASAIFGIGGGSLSVPYLTWRSVPMQQAVATSAACGLPIAVAGALSFMAVGWHEAHLPQWSLGFVYLPALLGIAATSMFFARLGARLAHRLSAKVLKRLFALLLLSVGINFLV</sequence>
<evidence type="ECO:0000256" key="3">
    <source>
        <dbReference type="ARBA" id="ARBA00022692"/>
    </source>
</evidence>
<feature type="transmembrane region" description="Helical" evidence="6">
    <location>
        <begin position="88"/>
        <end position="110"/>
    </location>
</feature>
<feature type="transmembrane region" description="Helical" evidence="6">
    <location>
        <begin position="220"/>
        <end position="242"/>
    </location>
</feature>
<gene>
    <name evidence="7" type="ordered locus">PST_0412</name>
</gene>
<feature type="transmembrane region" description="Helical" evidence="6">
    <location>
        <begin position="46"/>
        <end position="76"/>
    </location>
</feature>
<name>A4VGL7_STUS1</name>
<proteinExistence type="inferred from homology"/>
<protein>
    <recommendedName>
        <fullName evidence="6">Probable membrane transporter protein</fullName>
    </recommendedName>
</protein>
<dbReference type="Proteomes" id="UP000000233">
    <property type="component" value="Chromosome"/>
</dbReference>
<keyword evidence="6" id="KW-1003">Cell membrane</keyword>
<reference evidence="7 8" key="1">
    <citation type="journal article" date="2008" name="Proc. Natl. Acad. Sci. U.S.A.">
        <title>Nitrogen fixation island and rhizosphere competence traits in the genome of root-associated Pseudomonas stutzeri A1501.</title>
        <authorList>
            <person name="Yan Y."/>
            <person name="Yang J."/>
            <person name="Dou Y."/>
            <person name="Chen M."/>
            <person name="Ping S."/>
            <person name="Peng J."/>
            <person name="Lu W."/>
            <person name="Zhang W."/>
            <person name="Yao Z."/>
            <person name="Li H."/>
            <person name="Liu W."/>
            <person name="He S."/>
            <person name="Geng L."/>
            <person name="Zhang X."/>
            <person name="Yang F."/>
            <person name="Yu H."/>
            <person name="Zhan Y."/>
            <person name="Li D."/>
            <person name="Lin Z."/>
            <person name="Wang Y."/>
            <person name="Elmerich C."/>
            <person name="Lin M."/>
            <person name="Jin Q."/>
        </authorList>
    </citation>
    <scope>NUCLEOTIDE SEQUENCE [LARGE SCALE GENOMIC DNA]</scope>
    <source>
        <strain evidence="7 8">A1501</strain>
    </source>
</reference>
<dbReference type="Pfam" id="PF01925">
    <property type="entry name" value="TauE"/>
    <property type="match status" value="1"/>
</dbReference>
<dbReference type="HOGENOM" id="CLU_045498_6_0_6"/>
<keyword evidence="5 6" id="KW-0472">Membrane</keyword>
<evidence type="ECO:0000256" key="6">
    <source>
        <dbReference type="RuleBase" id="RU363041"/>
    </source>
</evidence>
<evidence type="ECO:0000256" key="1">
    <source>
        <dbReference type="ARBA" id="ARBA00004141"/>
    </source>
</evidence>
<feature type="transmembrane region" description="Helical" evidence="6">
    <location>
        <begin position="285"/>
        <end position="302"/>
    </location>
</feature>
<keyword evidence="4 6" id="KW-1133">Transmembrane helix</keyword>
<dbReference type="GO" id="GO:0005886">
    <property type="term" value="C:plasma membrane"/>
    <property type="evidence" value="ECO:0007669"/>
    <property type="project" value="UniProtKB-SubCell"/>
</dbReference>
<keyword evidence="3 6" id="KW-0812">Transmembrane</keyword>
<dbReference type="PANTHER" id="PTHR43483:SF3">
    <property type="entry name" value="MEMBRANE TRANSPORTER PROTEIN HI_0806-RELATED"/>
    <property type="match status" value="1"/>
</dbReference>
<evidence type="ECO:0000256" key="4">
    <source>
        <dbReference type="ARBA" id="ARBA00022989"/>
    </source>
</evidence>
<evidence type="ECO:0000313" key="7">
    <source>
        <dbReference type="EMBL" id="ABP78118.1"/>
    </source>
</evidence>
<dbReference type="InterPro" id="IPR002781">
    <property type="entry name" value="TM_pro_TauE-like"/>
</dbReference>
<accession>A4VGL7</accession>
<evidence type="ECO:0000256" key="5">
    <source>
        <dbReference type="ARBA" id="ARBA00023136"/>
    </source>
</evidence>
<feature type="transmembrane region" description="Helical" evidence="6">
    <location>
        <begin position="186"/>
        <end position="208"/>
    </location>
</feature>
<dbReference type="PANTHER" id="PTHR43483">
    <property type="entry name" value="MEMBRANE TRANSPORTER PROTEIN HI_0806-RELATED"/>
    <property type="match status" value="1"/>
</dbReference>
<feature type="transmembrane region" description="Helical" evidence="6">
    <location>
        <begin position="254"/>
        <end position="273"/>
    </location>
</feature>